<gene>
    <name evidence="1" type="ORF">NIES2119_08025</name>
</gene>
<proteinExistence type="predicted"/>
<dbReference type="RefSeq" id="WP_073592929.1">
    <property type="nucleotide sequence ID" value="NZ_MRCE01000006.1"/>
</dbReference>
<protein>
    <submittedName>
        <fullName evidence="1">Uncharacterized protein</fullName>
    </submittedName>
</protein>
<organism evidence="1 2">
    <name type="scientific">[Phormidium ambiguum] IAM M-71</name>
    <dbReference type="NCBI Taxonomy" id="454136"/>
    <lineage>
        <taxon>Bacteria</taxon>
        <taxon>Bacillati</taxon>
        <taxon>Cyanobacteriota</taxon>
        <taxon>Cyanophyceae</taxon>
        <taxon>Oscillatoriophycideae</taxon>
        <taxon>Aerosakkonematales</taxon>
        <taxon>Aerosakkonemataceae</taxon>
        <taxon>Floridanema</taxon>
    </lineage>
</organism>
<sequence>MNQPELSQELRDLIRIQEMQAYLESERHKIPQFEVRLLEKWWIPFAWTHTRQHGCIIAGSMYRILKIPCQVWSLEGLICQETGRWISRQPTLYDQYPDYWQIYFKEVEKPEAVPAPEESANEWEKLRKKLPPYELLRWYERPLDVDKRCLPSQFLSGGFFHHITMARLTASTFLVDRDLKMQIWQIHPSDERKCLVVYE</sequence>
<reference evidence="1 2" key="1">
    <citation type="submission" date="2016-11" db="EMBL/GenBank/DDBJ databases">
        <title>Draft Genome Sequences of Nine Cyanobacterial Strains from Diverse Habitats.</title>
        <authorList>
            <person name="Zhu T."/>
            <person name="Hou S."/>
            <person name="Lu X."/>
            <person name="Hess W.R."/>
        </authorList>
    </citation>
    <scope>NUCLEOTIDE SEQUENCE [LARGE SCALE GENOMIC DNA]</scope>
    <source>
        <strain evidence="1 2">IAM M-71</strain>
    </source>
</reference>
<accession>A0A1U7INZ9</accession>
<dbReference type="AlphaFoldDB" id="A0A1U7INZ9"/>
<evidence type="ECO:0000313" key="2">
    <source>
        <dbReference type="Proteomes" id="UP000185860"/>
    </source>
</evidence>
<name>A0A1U7INZ9_9CYAN</name>
<evidence type="ECO:0000313" key="1">
    <source>
        <dbReference type="EMBL" id="OKH39067.1"/>
    </source>
</evidence>
<dbReference type="EMBL" id="MRCE01000006">
    <property type="protein sequence ID" value="OKH39067.1"/>
    <property type="molecule type" value="Genomic_DNA"/>
</dbReference>
<comment type="caution">
    <text evidence="1">The sequence shown here is derived from an EMBL/GenBank/DDBJ whole genome shotgun (WGS) entry which is preliminary data.</text>
</comment>
<dbReference type="STRING" id="454136.NIES2119_08025"/>
<dbReference type="Proteomes" id="UP000185860">
    <property type="component" value="Unassembled WGS sequence"/>
</dbReference>